<comment type="caution">
    <text evidence="3">The sequence shown here is derived from an EMBL/GenBank/DDBJ whole genome shotgun (WGS) entry which is preliminary data.</text>
</comment>
<dbReference type="PANTHER" id="PTHR42879:SF6">
    <property type="entry name" value="NADPH-DEPENDENT REDUCTASE BACG"/>
    <property type="match status" value="1"/>
</dbReference>
<evidence type="ECO:0000256" key="1">
    <source>
        <dbReference type="ARBA" id="ARBA00006484"/>
    </source>
</evidence>
<dbReference type="PROSITE" id="PS00061">
    <property type="entry name" value="ADH_SHORT"/>
    <property type="match status" value="1"/>
</dbReference>
<dbReference type="Proteomes" id="UP001595867">
    <property type="component" value="Unassembled WGS sequence"/>
</dbReference>
<organism evidence="3 4">
    <name type="scientific">Actinoplanes subglobosus</name>
    <dbReference type="NCBI Taxonomy" id="1547892"/>
    <lineage>
        <taxon>Bacteria</taxon>
        <taxon>Bacillati</taxon>
        <taxon>Actinomycetota</taxon>
        <taxon>Actinomycetes</taxon>
        <taxon>Micromonosporales</taxon>
        <taxon>Micromonosporaceae</taxon>
        <taxon>Actinoplanes</taxon>
    </lineage>
</organism>
<dbReference type="SMART" id="SM00822">
    <property type="entry name" value="PKS_KR"/>
    <property type="match status" value="1"/>
</dbReference>
<dbReference type="EC" id="1.1.1.-" evidence="3"/>
<dbReference type="GO" id="GO:0016491">
    <property type="term" value="F:oxidoreductase activity"/>
    <property type="evidence" value="ECO:0007669"/>
    <property type="project" value="UniProtKB-KW"/>
</dbReference>
<sequence length="262" mass="26231">MDLGLSGKSAIVTGASRGIGLAVTRALLAEGASVVAVSKNGSAELKALEDGGRVRAVTADLTDPHQPPGVVTAALDLFGRLDVLVNNVGAVRPRLGGFLSVTDDDWTTTMTINLLSAVRMTRAALPALLAGDAGSIVTVSSVNAALPDPLVIDYSAAKAALTSFCKSLSKEVGPAGVRVNTVSPGPVATDLWLGDGGVAAAVASATGGRPEAVAERAASDAVTGRFTRPEEVADLVTFLAGARATNITGADFTIDGGLISTL</sequence>
<dbReference type="InterPro" id="IPR020904">
    <property type="entry name" value="Sc_DH/Rdtase_CS"/>
</dbReference>
<dbReference type="PRINTS" id="PR00081">
    <property type="entry name" value="GDHRDH"/>
</dbReference>
<protein>
    <submittedName>
        <fullName evidence="3">SDR family NAD(P)-dependent oxidoreductase</fullName>
        <ecNumber evidence="3">1.1.1.-</ecNumber>
    </submittedName>
</protein>
<dbReference type="InterPro" id="IPR057326">
    <property type="entry name" value="KR_dom"/>
</dbReference>
<evidence type="ECO:0000259" key="2">
    <source>
        <dbReference type="SMART" id="SM00822"/>
    </source>
</evidence>
<comment type="similarity">
    <text evidence="1">Belongs to the short-chain dehydrogenases/reductases (SDR) family.</text>
</comment>
<evidence type="ECO:0000313" key="4">
    <source>
        <dbReference type="Proteomes" id="UP001595867"/>
    </source>
</evidence>
<keyword evidence="3" id="KW-0560">Oxidoreductase</keyword>
<dbReference type="Pfam" id="PF13561">
    <property type="entry name" value="adh_short_C2"/>
    <property type="match status" value="1"/>
</dbReference>
<dbReference type="Gene3D" id="3.40.50.720">
    <property type="entry name" value="NAD(P)-binding Rossmann-like Domain"/>
    <property type="match status" value="1"/>
</dbReference>
<feature type="domain" description="Ketoreductase" evidence="2">
    <location>
        <begin position="8"/>
        <end position="185"/>
    </location>
</feature>
<gene>
    <name evidence="3" type="ORF">ACFO0C_14885</name>
</gene>
<dbReference type="InterPro" id="IPR036291">
    <property type="entry name" value="NAD(P)-bd_dom_sf"/>
</dbReference>
<reference evidence="4" key="1">
    <citation type="journal article" date="2019" name="Int. J. Syst. Evol. Microbiol.">
        <title>The Global Catalogue of Microorganisms (GCM) 10K type strain sequencing project: providing services to taxonomists for standard genome sequencing and annotation.</title>
        <authorList>
            <consortium name="The Broad Institute Genomics Platform"/>
            <consortium name="The Broad Institute Genome Sequencing Center for Infectious Disease"/>
            <person name="Wu L."/>
            <person name="Ma J."/>
        </authorList>
    </citation>
    <scope>NUCLEOTIDE SEQUENCE [LARGE SCALE GENOMIC DNA]</scope>
    <source>
        <strain evidence="4">TBRC 5832</strain>
    </source>
</reference>
<dbReference type="PRINTS" id="PR00080">
    <property type="entry name" value="SDRFAMILY"/>
</dbReference>
<name>A0ABV8ITM5_9ACTN</name>
<proteinExistence type="inferred from homology"/>
<evidence type="ECO:0000313" key="3">
    <source>
        <dbReference type="EMBL" id="MFC4066218.1"/>
    </source>
</evidence>
<keyword evidence="4" id="KW-1185">Reference proteome</keyword>
<dbReference type="EMBL" id="JBHSBL010000015">
    <property type="protein sequence ID" value="MFC4066218.1"/>
    <property type="molecule type" value="Genomic_DNA"/>
</dbReference>
<dbReference type="PANTHER" id="PTHR42879">
    <property type="entry name" value="3-OXOACYL-(ACYL-CARRIER-PROTEIN) REDUCTASE"/>
    <property type="match status" value="1"/>
</dbReference>
<dbReference type="SUPFAM" id="SSF51735">
    <property type="entry name" value="NAD(P)-binding Rossmann-fold domains"/>
    <property type="match status" value="1"/>
</dbReference>
<dbReference type="CDD" id="cd05233">
    <property type="entry name" value="SDR_c"/>
    <property type="match status" value="1"/>
</dbReference>
<accession>A0ABV8ITM5</accession>
<dbReference type="RefSeq" id="WP_378067189.1">
    <property type="nucleotide sequence ID" value="NZ_JBHSBL010000015.1"/>
</dbReference>
<dbReference type="InterPro" id="IPR002347">
    <property type="entry name" value="SDR_fam"/>
</dbReference>
<dbReference type="InterPro" id="IPR050259">
    <property type="entry name" value="SDR"/>
</dbReference>